<evidence type="ECO:0000313" key="4">
    <source>
        <dbReference type="Proteomes" id="UP000176501"/>
    </source>
</evidence>
<evidence type="ECO:0000313" key="3">
    <source>
        <dbReference type="EMBL" id="OGL98769.1"/>
    </source>
</evidence>
<reference evidence="3 4" key="1">
    <citation type="journal article" date="2016" name="Nat. Commun.">
        <title>Thousands of microbial genomes shed light on interconnected biogeochemical processes in an aquifer system.</title>
        <authorList>
            <person name="Anantharaman K."/>
            <person name="Brown C.T."/>
            <person name="Hug L.A."/>
            <person name="Sharon I."/>
            <person name="Castelle C.J."/>
            <person name="Probst A.J."/>
            <person name="Thomas B.C."/>
            <person name="Singh A."/>
            <person name="Wilkins M.J."/>
            <person name="Karaoz U."/>
            <person name="Brodie E.L."/>
            <person name="Williams K.H."/>
            <person name="Hubbard S.S."/>
            <person name="Banfield J.F."/>
        </authorList>
    </citation>
    <scope>NUCLEOTIDE SEQUENCE [LARGE SCALE GENOMIC DNA]</scope>
</reference>
<name>A0A1F7W7L4_9BACT</name>
<feature type="region of interest" description="Disordered" evidence="2">
    <location>
        <begin position="138"/>
        <end position="158"/>
    </location>
</feature>
<protein>
    <recommendedName>
        <fullName evidence="5">SHS2 domain-containing protein</fullName>
    </recommendedName>
</protein>
<dbReference type="PANTHER" id="PTHR32432">
    <property type="entry name" value="CELL DIVISION PROTEIN FTSA-RELATED"/>
    <property type="match status" value="1"/>
</dbReference>
<dbReference type="PROSITE" id="PS01036">
    <property type="entry name" value="HSP70_3"/>
    <property type="match status" value="1"/>
</dbReference>
<dbReference type="Pfam" id="PF11104">
    <property type="entry name" value="PilM_2"/>
    <property type="match status" value="2"/>
</dbReference>
<proteinExistence type="inferred from homology"/>
<accession>A0A1F7W7L4</accession>
<feature type="compositionally biased region" description="Basic and acidic residues" evidence="2">
    <location>
        <begin position="146"/>
        <end position="158"/>
    </location>
</feature>
<dbReference type="Gene3D" id="3.30.420.40">
    <property type="match status" value="2"/>
</dbReference>
<evidence type="ECO:0000256" key="1">
    <source>
        <dbReference type="ARBA" id="ARBA00007381"/>
    </source>
</evidence>
<dbReference type="InterPro" id="IPR018181">
    <property type="entry name" value="Heat_shock_70_CS"/>
</dbReference>
<dbReference type="AlphaFoldDB" id="A0A1F7W7L4"/>
<dbReference type="SUPFAM" id="SSF53067">
    <property type="entry name" value="Actin-like ATPase domain"/>
    <property type="match status" value="1"/>
</dbReference>
<evidence type="ECO:0008006" key="5">
    <source>
        <dbReference type="Google" id="ProtNLM"/>
    </source>
</evidence>
<dbReference type="CDD" id="cd24049">
    <property type="entry name" value="ASKHA_NBD_PilM"/>
    <property type="match status" value="1"/>
</dbReference>
<dbReference type="InterPro" id="IPR043129">
    <property type="entry name" value="ATPase_NBD"/>
</dbReference>
<comment type="similarity">
    <text evidence="1">Belongs to the heat shock protein 70 family.</text>
</comment>
<sequence>MAFFGLGHKAPHTFLGVDIGSSGFKLVELANEKGRAKLMTYGYTERKPGQTALSPFENTKASGELLAKLCKQSGTKGTKVMAALPLSSVFSAIVSVPRKKTEREMQPLVDAQIAKLTPIPLTEMVTYSTFIDGIRGEKAEKKKKNEPKAEEPKEAKPSDHVRVLVTGAAKSLVQKYIEIFRVAKLELQAIDTEAFALVRSLIGKDKSPIAILDVGGVRTNISIVENGVPLLTRSVNIGGVAVTRRIMDQMHVPESEAEQMKMDLGNMAGASGGVGGLPPVLDAVMQPLLNEIRYAFQLYAGMELAEFKKVEKIVLTGGSSHLPRIVEFLKESLNMNVYRGDPWARVVFPEDLRPVLDEIGSRMAIAIGLGMREIE</sequence>
<dbReference type="EMBL" id="MGFE01000016">
    <property type="protein sequence ID" value="OGL98769.1"/>
    <property type="molecule type" value="Genomic_DNA"/>
</dbReference>
<comment type="caution">
    <text evidence="3">The sequence shown here is derived from an EMBL/GenBank/DDBJ whole genome shotgun (WGS) entry which is preliminary data.</text>
</comment>
<dbReference type="Gene3D" id="3.30.1490.300">
    <property type="match status" value="1"/>
</dbReference>
<dbReference type="PANTHER" id="PTHR32432:SF3">
    <property type="entry name" value="ETHANOLAMINE UTILIZATION PROTEIN EUTJ"/>
    <property type="match status" value="1"/>
</dbReference>
<evidence type="ECO:0000256" key="2">
    <source>
        <dbReference type="SAM" id="MobiDB-lite"/>
    </source>
</evidence>
<gene>
    <name evidence="3" type="ORF">A2304_01150</name>
</gene>
<dbReference type="InterPro" id="IPR005883">
    <property type="entry name" value="PilM"/>
</dbReference>
<dbReference type="PIRSF" id="PIRSF019169">
    <property type="entry name" value="PilM"/>
    <property type="match status" value="1"/>
</dbReference>
<dbReference type="InterPro" id="IPR050696">
    <property type="entry name" value="FtsA/MreB"/>
</dbReference>
<dbReference type="Proteomes" id="UP000176501">
    <property type="component" value="Unassembled WGS sequence"/>
</dbReference>
<organism evidence="3 4">
    <name type="scientific">Candidatus Uhrbacteria bacterium RIFOXYB2_FULL_57_15</name>
    <dbReference type="NCBI Taxonomy" id="1802422"/>
    <lineage>
        <taxon>Bacteria</taxon>
        <taxon>Candidatus Uhriibacteriota</taxon>
    </lineage>
</organism>